<accession>A0AAD7T614</accession>
<feature type="region of interest" description="Disordered" evidence="1">
    <location>
        <begin position="89"/>
        <end position="121"/>
    </location>
</feature>
<protein>
    <submittedName>
        <fullName evidence="2">Uncharacterized protein</fullName>
    </submittedName>
</protein>
<dbReference type="EMBL" id="JAINUG010000013">
    <property type="protein sequence ID" value="KAJ8414457.1"/>
    <property type="molecule type" value="Genomic_DNA"/>
</dbReference>
<evidence type="ECO:0000256" key="1">
    <source>
        <dbReference type="SAM" id="MobiDB-lite"/>
    </source>
</evidence>
<dbReference type="Proteomes" id="UP001221898">
    <property type="component" value="Unassembled WGS sequence"/>
</dbReference>
<sequence length="225" mass="24689">MGPEELVSNAEASQASVFLETSIRLEPQGTRQPLQKWASWPGETRISWLDLHGDFWLSSFVWGSESPFGVSVSGRVRLGRCLARAGPSDRDLLNRSSATPLAGARPHVSRPVQESGRGTEPIGACFNDEVWIGESDSKRQGSGAGPNMEKRDDSPAKIFFSERVKGIQGRDPGLSWAPWGESQQPRDPLPSVTASLTFDLWAQSHFSITVACSRAPGKRVRWDLM</sequence>
<evidence type="ECO:0000313" key="3">
    <source>
        <dbReference type="Proteomes" id="UP001221898"/>
    </source>
</evidence>
<evidence type="ECO:0000313" key="2">
    <source>
        <dbReference type="EMBL" id="KAJ8414457.1"/>
    </source>
</evidence>
<reference evidence="2" key="1">
    <citation type="journal article" date="2023" name="Science">
        <title>Genome structures resolve the early diversification of teleost fishes.</title>
        <authorList>
            <person name="Parey E."/>
            <person name="Louis A."/>
            <person name="Montfort J."/>
            <person name="Bouchez O."/>
            <person name="Roques C."/>
            <person name="Iampietro C."/>
            <person name="Lluch J."/>
            <person name="Castinel A."/>
            <person name="Donnadieu C."/>
            <person name="Desvignes T."/>
            <person name="Floi Bucao C."/>
            <person name="Jouanno E."/>
            <person name="Wen M."/>
            <person name="Mejri S."/>
            <person name="Dirks R."/>
            <person name="Jansen H."/>
            <person name="Henkel C."/>
            <person name="Chen W.J."/>
            <person name="Zahm M."/>
            <person name="Cabau C."/>
            <person name="Klopp C."/>
            <person name="Thompson A.W."/>
            <person name="Robinson-Rechavi M."/>
            <person name="Braasch I."/>
            <person name="Lecointre G."/>
            <person name="Bobe J."/>
            <person name="Postlethwait J.H."/>
            <person name="Berthelot C."/>
            <person name="Roest Crollius H."/>
            <person name="Guiguen Y."/>
        </authorList>
    </citation>
    <scope>NUCLEOTIDE SEQUENCE</scope>
    <source>
        <strain evidence="2">NC1722</strain>
    </source>
</reference>
<dbReference type="AlphaFoldDB" id="A0AAD7T614"/>
<organism evidence="2 3">
    <name type="scientific">Aldrovandia affinis</name>
    <dbReference type="NCBI Taxonomy" id="143900"/>
    <lineage>
        <taxon>Eukaryota</taxon>
        <taxon>Metazoa</taxon>
        <taxon>Chordata</taxon>
        <taxon>Craniata</taxon>
        <taxon>Vertebrata</taxon>
        <taxon>Euteleostomi</taxon>
        <taxon>Actinopterygii</taxon>
        <taxon>Neopterygii</taxon>
        <taxon>Teleostei</taxon>
        <taxon>Notacanthiformes</taxon>
        <taxon>Halosauridae</taxon>
        <taxon>Aldrovandia</taxon>
    </lineage>
</organism>
<proteinExistence type="predicted"/>
<comment type="caution">
    <text evidence="2">The sequence shown here is derived from an EMBL/GenBank/DDBJ whole genome shotgun (WGS) entry which is preliminary data.</text>
</comment>
<feature type="region of interest" description="Disordered" evidence="1">
    <location>
        <begin position="135"/>
        <end position="155"/>
    </location>
</feature>
<name>A0AAD7T614_9TELE</name>
<keyword evidence="3" id="KW-1185">Reference proteome</keyword>
<gene>
    <name evidence="2" type="ORF">AAFF_G00053270</name>
</gene>